<protein>
    <submittedName>
        <fullName evidence="7">Membrane associated rhomboid family serine protease</fullName>
    </submittedName>
</protein>
<dbReference type="InterPro" id="IPR050925">
    <property type="entry name" value="Rhomboid_protease_S54"/>
</dbReference>
<feature type="transmembrane region" description="Helical" evidence="5">
    <location>
        <begin position="118"/>
        <end position="137"/>
    </location>
</feature>
<dbReference type="AlphaFoldDB" id="A0A4R1ETV7"/>
<dbReference type="GO" id="GO:0004252">
    <property type="term" value="F:serine-type endopeptidase activity"/>
    <property type="evidence" value="ECO:0007669"/>
    <property type="project" value="InterPro"/>
</dbReference>
<feature type="transmembrane region" description="Helical" evidence="5">
    <location>
        <begin position="48"/>
        <end position="68"/>
    </location>
</feature>
<dbReference type="PANTHER" id="PTHR43731">
    <property type="entry name" value="RHOMBOID PROTEASE"/>
    <property type="match status" value="1"/>
</dbReference>
<dbReference type="InterPro" id="IPR022764">
    <property type="entry name" value="Peptidase_S54_rhomboid_dom"/>
</dbReference>
<dbReference type="Gene3D" id="1.20.1540.10">
    <property type="entry name" value="Rhomboid-like"/>
    <property type="match status" value="1"/>
</dbReference>
<keyword evidence="4 5" id="KW-0472">Membrane</keyword>
<proteinExistence type="predicted"/>
<reference evidence="7 8" key="1">
    <citation type="submission" date="2019-03" db="EMBL/GenBank/DDBJ databases">
        <title>Genomic Encyclopedia of Type Strains, Phase IV (KMG-IV): sequencing the most valuable type-strain genomes for metagenomic binning, comparative biology and taxonomic classification.</title>
        <authorList>
            <person name="Goeker M."/>
        </authorList>
    </citation>
    <scope>NUCLEOTIDE SEQUENCE [LARGE SCALE GENOMIC DNA]</scope>
    <source>
        <strain evidence="7 8">DSM 24830</strain>
    </source>
</reference>
<keyword evidence="3 5" id="KW-1133">Transmembrane helix</keyword>
<feature type="transmembrane region" description="Helical" evidence="5">
    <location>
        <begin position="143"/>
        <end position="161"/>
    </location>
</feature>
<comment type="caution">
    <text evidence="7">The sequence shown here is derived from an EMBL/GenBank/DDBJ whole genome shotgun (WGS) entry which is preliminary data.</text>
</comment>
<dbReference type="SUPFAM" id="SSF144091">
    <property type="entry name" value="Rhomboid-like"/>
    <property type="match status" value="1"/>
</dbReference>
<dbReference type="GO" id="GO:0006508">
    <property type="term" value="P:proteolysis"/>
    <property type="evidence" value="ECO:0007669"/>
    <property type="project" value="UniProtKB-KW"/>
</dbReference>
<dbReference type="Pfam" id="PF01694">
    <property type="entry name" value="Rhomboid"/>
    <property type="match status" value="1"/>
</dbReference>
<dbReference type="GO" id="GO:0016020">
    <property type="term" value="C:membrane"/>
    <property type="evidence" value="ECO:0007669"/>
    <property type="project" value="UniProtKB-SubCell"/>
</dbReference>
<evidence type="ECO:0000256" key="4">
    <source>
        <dbReference type="ARBA" id="ARBA00023136"/>
    </source>
</evidence>
<sequence length="219" mass="24118">MIFWQTFFYTNVVRYLYKATPLLIGTFSEFPYNGVMVYKLKQFITEPALLTGAVIIAYLIDFIIPIDFNRFGIHPRSLLGLFGIPLSPFLHGGFGHLFSNIFPLFALGVLLRSFGRHLFIGSTVAMILLSGLLTWLLSSSIVVGASGLVFAYWTYLITTAIRQKTTQTIIIAGITLLLYGGLILGLASFREGISWAGHFSGAVAGIVVAILMPADKQTR</sequence>
<evidence type="ECO:0000313" key="7">
    <source>
        <dbReference type="EMBL" id="TCJ83244.1"/>
    </source>
</evidence>
<feature type="transmembrane region" description="Helical" evidence="5">
    <location>
        <begin position="195"/>
        <end position="214"/>
    </location>
</feature>
<feature type="transmembrane region" description="Helical" evidence="5">
    <location>
        <begin position="88"/>
        <end position="111"/>
    </location>
</feature>
<feature type="transmembrane region" description="Helical" evidence="5">
    <location>
        <begin position="168"/>
        <end position="189"/>
    </location>
</feature>
<evidence type="ECO:0000256" key="1">
    <source>
        <dbReference type="ARBA" id="ARBA00004141"/>
    </source>
</evidence>
<feature type="domain" description="Peptidase S54 rhomboid" evidence="6">
    <location>
        <begin position="86"/>
        <end position="212"/>
    </location>
</feature>
<evidence type="ECO:0000259" key="6">
    <source>
        <dbReference type="Pfam" id="PF01694"/>
    </source>
</evidence>
<evidence type="ECO:0000313" key="8">
    <source>
        <dbReference type="Proteomes" id="UP000294887"/>
    </source>
</evidence>
<comment type="subcellular location">
    <subcellularLocation>
        <location evidence="1">Membrane</location>
        <topology evidence="1">Multi-pass membrane protein</topology>
    </subcellularLocation>
</comment>
<dbReference type="EMBL" id="SMFQ01000005">
    <property type="protein sequence ID" value="TCJ83244.1"/>
    <property type="molecule type" value="Genomic_DNA"/>
</dbReference>
<name>A0A4R1ETV7_9GAMM</name>
<evidence type="ECO:0000256" key="5">
    <source>
        <dbReference type="SAM" id="Phobius"/>
    </source>
</evidence>
<keyword evidence="7" id="KW-0378">Hydrolase</keyword>
<organism evidence="7 8">
    <name type="scientific">Cocleimonas flava</name>
    <dbReference type="NCBI Taxonomy" id="634765"/>
    <lineage>
        <taxon>Bacteria</taxon>
        <taxon>Pseudomonadati</taxon>
        <taxon>Pseudomonadota</taxon>
        <taxon>Gammaproteobacteria</taxon>
        <taxon>Thiotrichales</taxon>
        <taxon>Thiotrichaceae</taxon>
        <taxon>Cocleimonas</taxon>
    </lineage>
</organism>
<gene>
    <name evidence="7" type="ORF">EV695_3984</name>
</gene>
<dbReference type="InterPro" id="IPR035952">
    <property type="entry name" value="Rhomboid-like_sf"/>
</dbReference>
<keyword evidence="7" id="KW-0645">Protease</keyword>
<accession>A0A4R1ETV7</accession>
<keyword evidence="8" id="KW-1185">Reference proteome</keyword>
<dbReference type="Proteomes" id="UP000294887">
    <property type="component" value="Unassembled WGS sequence"/>
</dbReference>
<keyword evidence="2 5" id="KW-0812">Transmembrane</keyword>
<dbReference type="OrthoDB" id="465874at2"/>
<evidence type="ECO:0000256" key="2">
    <source>
        <dbReference type="ARBA" id="ARBA00022692"/>
    </source>
</evidence>
<dbReference type="PANTHER" id="PTHR43731:SF9">
    <property type="entry name" value="SLR1461 PROTEIN"/>
    <property type="match status" value="1"/>
</dbReference>
<evidence type="ECO:0000256" key="3">
    <source>
        <dbReference type="ARBA" id="ARBA00022989"/>
    </source>
</evidence>